<dbReference type="AlphaFoldDB" id="D3VAQ7"/>
<name>D3VAQ7_XENNA</name>
<protein>
    <recommendedName>
        <fullName evidence="1">Multidrug efflux pump accessory protein AcrZ</fullName>
    </recommendedName>
    <alternativeName>
        <fullName evidence="1">AcrAB-TolC multidrug efflux pump accessory protein AcrZ</fullName>
    </alternativeName>
    <alternativeName>
        <fullName evidence="1">Acridine resistance protein Z</fullName>
    </alternativeName>
</protein>
<keyword evidence="1" id="KW-1003">Cell membrane</keyword>
<evidence type="ECO:0000313" key="3">
    <source>
        <dbReference type="Proteomes" id="UP000008075"/>
    </source>
</evidence>
<dbReference type="GO" id="GO:0042910">
    <property type="term" value="F:xenobiotic transmembrane transporter activity"/>
    <property type="evidence" value="ECO:0007669"/>
    <property type="project" value="UniProtKB-UniRule"/>
</dbReference>
<proteinExistence type="inferred from homology"/>
<sequence length="56" mass="6024">MSRSGYEVGMFELIRSLGFALIMVPVVMAAILALIYGLGGLFNTISKNEAKSSVEQ</sequence>
<keyword evidence="1" id="KW-0997">Cell inner membrane</keyword>
<reference evidence="2 3" key="1">
    <citation type="journal article" date="2011" name="PLoS ONE">
        <title>The entomopathogenic bacterial endosymbionts xenorhabdus and photorhabdus: convergent lifestyles from divergent genomes.</title>
        <authorList>
            <person name="Chaston J.M."/>
            <person name="Suen G."/>
            <person name="Tucker S.L."/>
            <person name="Andersen A.W."/>
            <person name="Bhasin A."/>
            <person name="Bode E."/>
            <person name="Bode H.B."/>
            <person name="Brachmann A.O."/>
            <person name="Cowles C.E."/>
            <person name="Cowles K.N."/>
            <person name="Darby C."/>
            <person name="de Leon L."/>
            <person name="Drace K."/>
            <person name="Du Z."/>
            <person name="Givaudan A."/>
            <person name="Herbert Tran E.E."/>
            <person name="Jewell K.A."/>
            <person name="Knack J.J."/>
            <person name="Krasomil-Osterfeld K.C."/>
            <person name="Kukor R."/>
            <person name="Lanois A."/>
            <person name="Latreille P."/>
            <person name="Leimgruber N.K."/>
            <person name="Lipke C.M."/>
            <person name="Liu R."/>
            <person name="Lu X."/>
            <person name="Martens E.C."/>
            <person name="Marri P.R."/>
            <person name="Medigue C."/>
            <person name="Menard M.L."/>
            <person name="Miller N.M."/>
            <person name="Morales-Soto N."/>
            <person name="Norton S."/>
            <person name="Ogier J.C."/>
            <person name="Orchard S.S."/>
            <person name="Park D."/>
            <person name="Park Y."/>
            <person name="Qurollo B.A."/>
            <person name="Sugar D.R."/>
            <person name="Richards G.R."/>
            <person name="Rouy Z."/>
            <person name="Slominski B."/>
            <person name="Slominski K."/>
            <person name="Snyder H."/>
            <person name="Tjaden B.C."/>
            <person name="van der Hoeven R."/>
            <person name="Welch R.D."/>
            <person name="Wheeler C."/>
            <person name="Xiang B."/>
            <person name="Barbazuk B."/>
            <person name="Gaudriault S."/>
            <person name="Goodner B."/>
            <person name="Slater S.C."/>
            <person name="Forst S."/>
            <person name="Goldman B.S."/>
            <person name="Goodrich-Blair H."/>
        </authorList>
    </citation>
    <scope>NUCLEOTIDE SEQUENCE [LARGE SCALE GENOMIC DNA]</scope>
    <source>
        <strain evidence="3">ATCC 19061 / DSM 3370 / CCUG 14189 / LMG 1036 / NCIMB 9965 / AN6</strain>
    </source>
</reference>
<dbReference type="STRING" id="406817.XNC1_1430"/>
<keyword evidence="1" id="KW-1133">Transmembrane helix</keyword>
<dbReference type="GO" id="GO:0046677">
    <property type="term" value="P:response to antibiotic"/>
    <property type="evidence" value="ECO:0007669"/>
    <property type="project" value="UniProtKB-KW"/>
</dbReference>
<dbReference type="Pfam" id="PF10766">
    <property type="entry name" value="AcrZ"/>
    <property type="match status" value="1"/>
</dbReference>
<dbReference type="Gene3D" id="6.10.250.2480">
    <property type="match status" value="1"/>
</dbReference>
<dbReference type="KEGG" id="xne:XNC1_1430"/>
<comment type="similarity">
    <text evidence="1">Belongs to the AcrZ family.</text>
</comment>
<dbReference type="GO" id="GO:1990961">
    <property type="term" value="P:xenobiotic detoxification by transmembrane export across the plasma membrane"/>
    <property type="evidence" value="ECO:0007669"/>
    <property type="project" value="InterPro"/>
</dbReference>
<keyword evidence="3" id="KW-1185">Reference proteome</keyword>
<keyword evidence="1" id="KW-0472">Membrane</keyword>
<keyword evidence="1" id="KW-0046">Antibiotic resistance</keyword>
<dbReference type="InterPro" id="IPR053730">
    <property type="entry name" value="MEP_Accessory_AcrZ"/>
</dbReference>
<dbReference type="HOGENOM" id="CLU_196028_1_1_6"/>
<dbReference type="HAMAP" id="MF_01484">
    <property type="entry name" value="AcrZ"/>
    <property type="match status" value="1"/>
</dbReference>
<comment type="subunit">
    <text evidence="1">Part of the AcrA-AcrB-AcrZ-TolC efflux pump, interacts directly with AcrB.</text>
</comment>
<gene>
    <name evidence="1" type="primary">acrZ</name>
    <name evidence="2" type="ordered locus">XNC1_1430</name>
</gene>
<keyword evidence="1" id="KW-0813">Transport</keyword>
<comment type="function">
    <text evidence="1">AcrA-AcrB-AcrZ-TolC is a drug efflux protein complex with a broad substrate specificity. This protein binds to AcrB and is required for efflux of some but not all substrates, suggesting it may influence the specificity of drug export.</text>
</comment>
<dbReference type="EMBL" id="FN667742">
    <property type="protein sequence ID" value="CBJ89493.1"/>
    <property type="molecule type" value="Genomic_DNA"/>
</dbReference>
<dbReference type="GO" id="GO:0005886">
    <property type="term" value="C:plasma membrane"/>
    <property type="evidence" value="ECO:0007669"/>
    <property type="project" value="UniProtKB-SubCell"/>
</dbReference>
<comment type="subcellular location">
    <subcellularLocation>
        <location evidence="1">Cell inner membrane</location>
        <topology evidence="1">Single-pass membrane protein</topology>
    </subcellularLocation>
</comment>
<feature type="transmembrane region" description="Helical" evidence="1">
    <location>
        <begin position="20"/>
        <end position="42"/>
    </location>
</feature>
<accession>D3VAQ7</accession>
<organism evidence="2 3">
    <name type="scientific">Xenorhabdus nematophila (strain ATCC 19061 / DSM 3370 / CCUG 14189 / LMG 1036 / NCIMB 9965 / AN6)</name>
    <dbReference type="NCBI Taxonomy" id="406817"/>
    <lineage>
        <taxon>Bacteria</taxon>
        <taxon>Pseudomonadati</taxon>
        <taxon>Pseudomonadota</taxon>
        <taxon>Gammaproteobacteria</taxon>
        <taxon>Enterobacterales</taxon>
        <taxon>Morganellaceae</taxon>
        <taxon>Xenorhabdus</taxon>
    </lineage>
</organism>
<evidence type="ECO:0000313" key="2">
    <source>
        <dbReference type="EMBL" id="CBJ89493.1"/>
    </source>
</evidence>
<dbReference type="Proteomes" id="UP000008075">
    <property type="component" value="Chromosome"/>
</dbReference>
<dbReference type="InterPro" id="IPR019702">
    <property type="entry name" value="AcrZ"/>
</dbReference>
<evidence type="ECO:0000256" key="1">
    <source>
        <dbReference type="HAMAP-Rule" id="MF_01484"/>
    </source>
</evidence>
<keyword evidence="1" id="KW-0812">Transmembrane</keyword>